<organism evidence="5">
    <name type="scientific">Onchocerca flexuosa</name>
    <dbReference type="NCBI Taxonomy" id="387005"/>
    <lineage>
        <taxon>Eukaryota</taxon>
        <taxon>Metazoa</taxon>
        <taxon>Ecdysozoa</taxon>
        <taxon>Nematoda</taxon>
        <taxon>Chromadorea</taxon>
        <taxon>Rhabditida</taxon>
        <taxon>Spirurina</taxon>
        <taxon>Spiruromorpha</taxon>
        <taxon>Filarioidea</taxon>
        <taxon>Onchocercidae</taxon>
        <taxon>Onchocerca</taxon>
    </lineage>
</organism>
<proteinExistence type="predicted"/>
<reference evidence="3 4" key="2">
    <citation type="submission" date="2018-11" db="EMBL/GenBank/DDBJ databases">
        <authorList>
            <consortium name="Pathogen Informatics"/>
        </authorList>
    </citation>
    <scope>NUCLEOTIDE SEQUENCE [LARGE SCALE GENOMIC DNA]</scope>
</reference>
<dbReference type="Proteomes" id="UP000267606">
    <property type="component" value="Unassembled WGS sequence"/>
</dbReference>
<dbReference type="AlphaFoldDB" id="A0A183H8V0"/>
<evidence type="ECO:0000313" key="3">
    <source>
        <dbReference type="EMBL" id="VDO38195.1"/>
    </source>
</evidence>
<reference evidence="5" key="1">
    <citation type="submission" date="2016-06" db="UniProtKB">
        <authorList>
            <consortium name="WormBaseParasite"/>
        </authorList>
    </citation>
    <scope>IDENTIFICATION</scope>
</reference>
<dbReference type="STRING" id="387005.A0A183H8V0"/>
<keyword evidence="2" id="KW-0812">Transmembrane</keyword>
<evidence type="ECO:0000313" key="4">
    <source>
        <dbReference type="Proteomes" id="UP000267606"/>
    </source>
</evidence>
<feature type="compositionally biased region" description="Low complexity" evidence="1">
    <location>
        <begin position="92"/>
        <end position="108"/>
    </location>
</feature>
<name>A0A183H8V0_9BILA</name>
<feature type="region of interest" description="Disordered" evidence="1">
    <location>
        <begin position="74"/>
        <end position="108"/>
    </location>
</feature>
<feature type="transmembrane region" description="Helical" evidence="2">
    <location>
        <begin position="6"/>
        <end position="24"/>
    </location>
</feature>
<sequence length="108" mass="12765">MLIYLGFGLAVTTMCIDLVGIQYIQKIHYFGRKFRSSDILQLIRRRYGLTAEQFNAILEIYLKQLQSRRAATKEKSKWHECNDAPELPTPMNYDINDDNNNSNLQWYE</sequence>
<evidence type="ECO:0000256" key="2">
    <source>
        <dbReference type="SAM" id="Phobius"/>
    </source>
</evidence>
<evidence type="ECO:0000313" key="5">
    <source>
        <dbReference type="WBParaSite" id="OFLC_0000391101-mRNA-1"/>
    </source>
</evidence>
<dbReference type="WBParaSite" id="OFLC_0000391101-mRNA-1">
    <property type="protein sequence ID" value="OFLC_0000391101-mRNA-1"/>
    <property type="gene ID" value="OFLC_0000391101"/>
</dbReference>
<protein>
    <submittedName>
        <fullName evidence="5">Potassium channel domain-containing protein</fullName>
    </submittedName>
</protein>
<keyword evidence="2" id="KW-0472">Membrane</keyword>
<keyword evidence="4" id="KW-1185">Reference proteome</keyword>
<accession>A0A183H8V0</accession>
<dbReference type="EMBL" id="UZAJ01002783">
    <property type="protein sequence ID" value="VDO38195.1"/>
    <property type="molecule type" value="Genomic_DNA"/>
</dbReference>
<evidence type="ECO:0000256" key="1">
    <source>
        <dbReference type="SAM" id="MobiDB-lite"/>
    </source>
</evidence>
<gene>
    <name evidence="3" type="ORF">OFLC_LOCUS3912</name>
</gene>
<keyword evidence="2" id="KW-1133">Transmembrane helix</keyword>